<evidence type="ECO:0000256" key="7">
    <source>
        <dbReference type="ARBA" id="ARBA00023027"/>
    </source>
</evidence>
<protein>
    <recommendedName>
        <fullName evidence="6 10">UDP-glucose 4-epimerase</fullName>
        <ecNumber evidence="5 10">5.1.3.2</ecNumber>
    </recommendedName>
</protein>
<sequence>MFSEAPMADPRPVLIAGGAGYIGSHVALALADAGRPVVILDDLSTGRQALVPEGAVFVRGDMGDRALVRRLLAEHGCSGVMMFAGSIIVSESFREPLPYWRNNAGSGLAFVETCVEAGIRHFVYSSTAAVYGTPDTLPISESAALRPISPYGRSKLAVEWALSDICETAPTRFAALRYFNVAGADHRGRSGQVSPVATHLIKIAVEAALGRREGMAIYGDDYPTADGTCIRDYIHVTDLAEAHVLALAHLERGGESLIANCGYGHGFSVREVIDVVRRVSGRDFPVHSSERRRGDPPALVADSGLLKAKLGWVARRDDLELMVRSALEWEAKQQP</sequence>
<dbReference type="PANTHER" id="PTHR43725">
    <property type="entry name" value="UDP-GLUCOSE 4-EPIMERASE"/>
    <property type="match status" value="1"/>
</dbReference>
<name>A0A0C2YDK2_PARME</name>
<comment type="similarity">
    <text evidence="4 10">Belongs to the NAD(P)-dependent epimerase/dehydratase family.</text>
</comment>
<dbReference type="InterPro" id="IPR005886">
    <property type="entry name" value="UDP_G4E"/>
</dbReference>
<keyword evidence="7 10" id="KW-0520">NAD</keyword>
<dbReference type="InterPro" id="IPR001509">
    <property type="entry name" value="Epimerase_deHydtase"/>
</dbReference>
<dbReference type="EC" id="5.1.3.2" evidence="5 10"/>
<dbReference type="Pfam" id="PF01370">
    <property type="entry name" value="Epimerase"/>
    <property type="match status" value="1"/>
</dbReference>
<keyword evidence="8 10" id="KW-0413">Isomerase</keyword>
<comment type="catalytic activity">
    <reaction evidence="1 10">
        <text>UDP-alpha-D-glucose = UDP-alpha-D-galactose</text>
        <dbReference type="Rhea" id="RHEA:22168"/>
        <dbReference type="ChEBI" id="CHEBI:58885"/>
        <dbReference type="ChEBI" id="CHEBI:66914"/>
        <dbReference type="EC" id="5.1.3.2"/>
    </reaction>
</comment>
<evidence type="ECO:0000256" key="4">
    <source>
        <dbReference type="ARBA" id="ARBA00007637"/>
    </source>
</evidence>
<organism evidence="12 13">
    <name type="scientific">Paramagnetospirillum magnetotacticum MS-1</name>
    <dbReference type="NCBI Taxonomy" id="272627"/>
    <lineage>
        <taxon>Bacteria</taxon>
        <taxon>Pseudomonadati</taxon>
        <taxon>Pseudomonadota</taxon>
        <taxon>Alphaproteobacteria</taxon>
        <taxon>Rhodospirillales</taxon>
        <taxon>Magnetospirillaceae</taxon>
        <taxon>Paramagnetospirillum</taxon>
    </lineage>
</organism>
<dbReference type="EMBL" id="JXSL01000030">
    <property type="protein sequence ID" value="KIL97794.1"/>
    <property type="molecule type" value="Genomic_DNA"/>
</dbReference>
<comment type="subunit">
    <text evidence="10">Homodimer.</text>
</comment>
<dbReference type="UniPathway" id="UPA00214"/>
<evidence type="ECO:0000256" key="2">
    <source>
        <dbReference type="ARBA" id="ARBA00001911"/>
    </source>
</evidence>
<accession>A0A0C2YDK2</accession>
<evidence type="ECO:0000256" key="1">
    <source>
        <dbReference type="ARBA" id="ARBA00000083"/>
    </source>
</evidence>
<keyword evidence="13" id="KW-1185">Reference proteome</keyword>
<dbReference type="Proteomes" id="UP000031971">
    <property type="component" value="Unassembled WGS sequence"/>
</dbReference>
<evidence type="ECO:0000256" key="3">
    <source>
        <dbReference type="ARBA" id="ARBA00004947"/>
    </source>
</evidence>
<evidence type="ECO:0000256" key="5">
    <source>
        <dbReference type="ARBA" id="ARBA00013189"/>
    </source>
</evidence>
<evidence type="ECO:0000256" key="8">
    <source>
        <dbReference type="ARBA" id="ARBA00023235"/>
    </source>
</evidence>
<comment type="pathway">
    <text evidence="3 10">Carbohydrate metabolism; galactose metabolism.</text>
</comment>
<feature type="domain" description="NAD-dependent epimerase/dehydratase" evidence="11">
    <location>
        <begin position="13"/>
        <end position="262"/>
    </location>
</feature>
<evidence type="ECO:0000259" key="11">
    <source>
        <dbReference type="Pfam" id="PF01370"/>
    </source>
</evidence>
<dbReference type="NCBIfam" id="TIGR01179">
    <property type="entry name" value="galE"/>
    <property type="match status" value="1"/>
</dbReference>
<dbReference type="Gene3D" id="3.90.25.10">
    <property type="entry name" value="UDP-galactose 4-epimerase, domain 1"/>
    <property type="match status" value="1"/>
</dbReference>
<keyword evidence="9 10" id="KW-0119">Carbohydrate metabolism</keyword>
<dbReference type="GO" id="GO:0003978">
    <property type="term" value="F:UDP-glucose 4-epimerase activity"/>
    <property type="evidence" value="ECO:0007669"/>
    <property type="project" value="UniProtKB-UniRule"/>
</dbReference>
<dbReference type="STRING" id="272627.CCC_00855"/>
<comment type="cofactor">
    <cofactor evidence="2 10">
        <name>NAD(+)</name>
        <dbReference type="ChEBI" id="CHEBI:57540"/>
    </cofactor>
</comment>
<evidence type="ECO:0000313" key="12">
    <source>
        <dbReference type="EMBL" id="KIL97794.1"/>
    </source>
</evidence>
<evidence type="ECO:0000256" key="9">
    <source>
        <dbReference type="ARBA" id="ARBA00023277"/>
    </source>
</evidence>
<dbReference type="Gene3D" id="3.40.50.720">
    <property type="entry name" value="NAD(P)-binding Rossmann-like Domain"/>
    <property type="match status" value="1"/>
</dbReference>
<comment type="caution">
    <text evidence="12">The sequence shown here is derived from an EMBL/GenBank/DDBJ whole genome shotgun (WGS) entry which is preliminary data.</text>
</comment>
<dbReference type="SUPFAM" id="SSF51735">
    <property type="entry name" value="NAD(P)-binding Rossmann-fold domains"/>
    <property type="match status" value="1"/>
</dbReference>
<gene>
    <name evidence="12" type="ORF">CCC_00855</name>
</gene>
<dbReference type="InterPro" id="IPR036291">
    <property type="entry name" value="NAD(P)-bd_dom_sf"/>
</dbReference>
<dbReference type="CDD" id="cd05247">
    <property type="entry name" value="UDP_G4E_1_SDR_e"/>
    <property type="match status" value="1"/>
</dbReference>
<reference evidence="12 13" key="1">
    <citation type="submission" date="2015-01" db="EMBL/GenBank/DDBJ databases">
        <title>Genome Sequence of Magnetospirillum magnetotacticum Strain MS-1.</title>
        <authorList>
            <person name="Marinov G.K."/>
            <person name="Smalley M.D."/>
            <person name="DeSalvo G."/>
        </authorList>
    </citation>
    <scope>NUCLEOTIDE SEQUENCE [LARGE SCALE GENOMIC DNA]</scope>
    <source>
        <strain evidence="12 13">MS-1</strain>
    </source>
</reference>
<dbReference type="GO" id="GO:0033499">
    <property type="term" value="P:galactose catabolic process via UDP-galactose, Leloir pathway"/>
    <property type="evidence" value="ECO:0007669"/>
    <property type="project" value="TreeGrafter"/>
</dbReference>
<proteinExistence type="inferred from homology"/>
<evidence type="ECO:0000256" key="6">
    <source>
        <dbReference type="ARBA" id="ARBA00018569"/>
    </source>
</evidence>
<evidence type="ECO:0000256" key="10">
    <source>
        <dbReference type="RuleBase" id="RU366046"/>
    </source>
</evidence>
<dbReference type="PANTHER" id="PTHR43725:SF53">
    <property type="entry name" value="UDP-ARABINOSE 4-EPIMERASE 1"/>
    <property type="match status" value="1"/>
</dbReference>
<evidence type="ECO:0000313" key="13">
    <source>
        <dbReference type="Proteomes" id="UP000031971"/>
    </source>
</evidence>
<dbReference type="AlphaFoldDB" id="A0A0C2YDK2"/>